<dbReference type="PROSITE" id="PS50113">
    <property type="entry name" value="PAC"/>
    <property type="match status" value="2"/>
</dbReference>
<dbReference type="NCBIfam" id="TIGR00254">
    <property type="entry name" value="GGDEF"/>
    <property type="match status" value="1"/>
</dbReference>
<dbReference type="Pfam" id="PF08447">
    <property type="entry name" value="PAS_3"/>
    <property type="match status" value="2"/>
</dbReference>
<evidence type="ECO:0000256" key="1">
    <source>
        <dbReference type="ARBA" id="ARBA00001946"/>
    </source>
</evidence>
<dbReference type="FunFam" id="3.30.70.270:FF:000001">
    <property type="entry name" value="Diguanylate cyclase domain protein"/>
    <property type="match status" value="1"/>
</dbReference>
<dbReference type="InterPro" id="IPR043128">
    <property type="entry name" value="Rev_trsase/Diguanyl_cyclase"/>
</dbReference>
<proteinExistence type="predicted"/>
<organism evidence="6 7">
    <name type="scientific">Pseudomonas chaetocerotis</name>
    <dbReference type="NCBI Taxonomy" id="2758695"/>
    <lineage>
        <taxon>Bacteria</taxon>
        <taxon>Pseudomonadati</taxon>
        <taxon>Pseudomonadota</taxon>
        <taxon>Gammaproteobacteria</taxon>
        <taxon>Pseudomonadales</taxon>
        <taxon>Pseudomonadaceae</taxon>
        <taxon>Pseudomonas</taxon>
    </lineage>
</organism>
<dbReference type="SUPFAM" id="SSF55785">
    <property type="entry name" value="PYP-like sensor domain (PAS domain)"/>
    <property type="match status" value="2"/>
</dbReference>
<dbReference type="NCBIfam" id="TIGR00229">
    <property type="entry name" value="sensory_box"/>
    <property type="match status" value="2"/>
</dbReference>
<dbReference type="PANTHER" id="PTHR46663">
    <property type="entry name" value="DIGUANYLATE CYCLASE DGCT-RELATED"/>
    <property type="match status" value="1"/>
</dbReference>
<protein>
    <submittedName>
        <fullName evidence="6">Diguanylate cyclase</fullName>
    </submittedName>
</protein>
<evidence type="ECO:0000313" key="6">
    <source>
        <dbReference type="EMBL" id="MBG0834955.1"/>
    </source>
</evidence>
<comment type="subcellular location">
    <subcellularLocation>
        <location evidence="2">Cell inner membrane</location>
    </subcellularLocation>
</comment>
<comment type="caution">
    <text evidence="6">The sequence shown here is derived from an EMBL/GenBank/DDBJ whole genome shotgun (WGS) entry which is preliminary data.</text>
</comment>
<dbReference type="GO" id="GO:0003824">
    <property type="term" value="F:catalytic activity"/>
    <property type="evidence" value="ECO:0007669"/>
    <property type="project" value="UniProtKB-ARBA"/>
</dbReference>
<accession>A0A931G9Y0</accession>
<feature type="domain" description="PAS" evidence="3">
    <location>
        <begin position="263"/>
        <end position="339"/>
    </location>
</feature>
<feature type="domain" description="PAC" evidence="4">
    <location>
        <begin position="209"/>
        <end position="262"/>
    </location>
</feature>
<dbReference type="InterPro" id="IPR000160">
    <property type="entry name" value="GGDEF_dom"/>
</dbReference>
<evidence type="ECO:0000313" key="7">
    <source>
        <dbReference type="Proteomes" id="UP000596932"/>
    </source>
</evidence>
<evidence type="ECO:0000256" key="2">
    <source>
        <dbReference type="ARBA" id="ARBA00004533"/>
    </source>
</evidence>
<dbReference type="SMART" id="SM00267">
    <property type="entry name" value="GGDEF"/>
    <property type="match status" value="1"/>
</dbReference>
<dbReference type="SMART" id="SM00091">
    <property type="entry name" value="PAS"/>
    <property type="match status" value="2"/>
</dbReference>
<dbReference type="InterPro" id="IPR000700">
    <property type="entry name" value="PAS-assoc_C"/>
</dbReference>
<comment type="cofactor">
    <cofactor evidence="1">
        <name>Mg(2+)</name>
        <dbReference type="ChEBI" id="CHEBI:18420"/>
    </cofactor>
</comment>
<dbReference type="Pfam" id="PF00990">
    <property type="entry name" value="GGDEF"/>
    <property type="match status" value="1"/>
</dbReference>
<dbReference type="PANTHER" id="PTHR46663:SF2">
    <property type="entry name" value="GGDEF DOMAIN-CONTAINING PROTEIN"/>
    <property type="match status" value="1"/>
</dbReference>
<dbReference type="SUPFAM" id="SSF55073">
    <property type="entry name" value="Nucleotide cyclase"/>
    <property type="match status" value="1"/>
</dbReference>
<dbReference type="Proteomes" id="UP000596932">
    <property type="component" value="Unassembled WGS sequence"/>
</dbReference>
<name>A0A931G9Y0_9PSED</name>
<dbReference type="RefSeq" id="WP_196474516.1">
    <property type="nucleotide sequence ID" value="NZ_JACFYX020000008.1"/>
</dbReference>
<sequence length="557" mass="62063">MQPLCSVNAPRSANDEQLDGVVRLVSRYFDSVAVLVSGAGSARHIWASPGLSDARLAKIIGTGETTPTTLVWPLLVQAGTRLGTLYLQFDRPHTLDAKQREGLLDFAALALDLLAREADEARQRHEIAVLRDSERRMALAIAGSGTGIWDRDISSGEIYYSSSWKALLGYADHEIGSRIEESYTRVHPADLDYVRETIQAHLDQRTDAYEVEHRLRCRDGQYKWVCSRGKVVERDKHGKPLRMIGTTTDITAMRRLSEQVQQTATLMTDLTNEIPGMVFQVRRQSDGKYAVTYASAGAQAICGLSAMQLMQDAEALTAIVHPDDRVAFIDSFQLSAEQLTPWYLEFRVQVPGREIAWCQGEACPRREEDGSVIWHGFMTDVTERKQIEAELQAFATTDFLTQLANRRHFMCQLEAELARLQRSPEQSAAILMFDLDYFKTINDRWGHDVGDQALRHFAGILSSQLRKTDTAGRLGGEEFAVVLSDANLDKAMRFATRIQSELARAPILHAGEPIFLAVSVGISSLNASDASVEAALSRSDIALYCAKRGGRNRIEHH</sequence>
<dbReference type="PROSITE" id="PS50112">
    <property type="entry name" value="PAS"/>
    <property type="match status" value="2"/>
</dbReference>
<dbReference type="AlphaFoldDB" id="A0A931G9Y0"/>
<feature type="domain" description="PAC" evidence="4">
    <location>
        <begin position="342"/>
        <end position="393"/>
    </location>
</feature>
<reference evidence="6" key="1">
    <citation type="submission" date="2020-07" db="EMBL/GenBank/DDBJ databases">
        <title>Pseudomonas chaetoceroseae sp. nov., a new member of the Pseudomonas oleovorans group isolated from a culture of Chaetoceros calcitrans.</title>
        <authorList>
            <person name="Girard L."/>
            <person name="Lood C."/>
            <person name="De Mot R."/>
            <person name="Baudart J."/>
        </authorList>
    </citation>
    <scope>NUCLEOTIDE SEQUENCE</scope>
    <source>
        <strain evidence="6">536</strain>
    </source>
</reference>
<dbReference type="InterPro" id="IPR013655">
    <property type="entry name" value="PAS_fold_3"/>
</dbReference>
<dbReference type="InterPro" id="IPR035965">
    <property type="entry name" value="PAS-like_dom_sf"/>
</dbReference>
<keyword evidence="7" id="KW-1185">Reference proteome</keyword>
<dbReference type="InterPro" id="IPR001610">
    <property type="entry name" value="PAC"/>
</dbReference>
<dbReference type="InterPro" id="IPR029787">
    <property type="entry name" value="Nucleotide_cyclase"/>
</dbReference>
<evidence type="ECO:0000259" key="3">
    <source>
        <dbReference type="PROSITE" id="PS50112"/>
    </source>
</evidence>
<dbReference type="GO" id="GO:0005886">
    <property type="term" value="C:plasma membrane"/>
    <property type="evidence" value="ECO:0007669"/>
    <property type="project" value="UniProtKB-SubCell"/>
</dbReference>
<gene>
    <name evidence="6" type="ORF">H3221_07470</name>
</gene>
<dbReference type="EMBL" id="JACFYX010000005">
    <property type="protein sequence ID" value="MBG0834955.1"/>
    <property type="molecule type" value="Genomic_DNA"/>
</dbReference>
<evidence type="ECO:0000259" key="4">
    <source>
        <dbReference type="PROSITE" id="PS50113"/>
    </source>
</evidence>
<dbReference type="Gene3D" id="3.30.70.270">
    <property type="match status" value="1"/>
</dbReference>
<feature type="domain" description="GGDEF" evidence="5">
    <location>
        <begin position="426"/>
        <end position="557"/>
    </location>
</feature>
<dbReference type="CDD" id="cd01949">
    <property type="entry name" value="GGDEF"/>
    <property type="match status" value="1"/>
</dbReference>
<dbReference type="PROSITE" id="PS50887">
    <property type="entry name" value="GGDEF"/>
    <property type="match status" value="1"/>
</dbReference>
<feature type="domain" description="PAS" evidence="3">
    <location>
        <begin position="133"/>
        <end position="205"/>
    </location>
</feature>
<evidence type="ECO:0000259" key="5">
    <source>
        <dbReference type="PROSITE" id="PS50887"/>
    </source>
</evidence>
<dbReference type="Gene3D" id="3.30.450.20">
    <property type="entry name" value="PAS domain"/>
    <property type="match status" value="2"/>
</dbReference>
<dbReference type="CDD" id="cd00130">
    <property type="entry name" value="PAS"/>
    <property type="match status" value="2"/>
</dbReference>
<dbReference type="SMART" id="SM00086">
    <property type="entry name" value="PAC"/>
    <property type="match status" value="2"/>
</dbReference>
<dbReference type="InterPro" id="IPR052163">
    <property type="entry name" value="DGC-Regulatory_Protein"/>
</dbReference>
<dbReference type="InterPro" id="IPR000014">
    <property type="entry name" value="PAS"/>
</dbReference>